<dbReference type="AlphaFoldDB" id="A0AAD0S1M3"/>
<dbReference type="KEGG" id="pdj:D0907_11595"/>
<keyword evidence="2 4" id="KW-0378">Hydrolase</keyword>
<dbReference type="EMBL" id="CP032090">
    <property type="protein sequence ID" value="AXV65864.1"/>
    <property type="molecule type" value="Genomic_DNA"/>
</dbReference>
<accession>A0AAD0S1M3</accession>
<evidence type="ECO:0000313" key="4">
    <source>
        <dbReference type="EMBL" id="AXV65864.1"/>
    </source>
</evidence>
<dbReference type="RefSeq" id="WP_118844496.1">
    <property type="nucleotide sequence ID" value="NZ_CP032090.1"/>
</dbReference>
<dbReference type="InterPro" id="IPR000801">
    <property type="entry name" value="Esterase-like"/>
</dbReference>
<evidence type="ECO:0000256" key="3">
    <source>
        <dbReference type="SAM" id="SignalP"/>
    </source>
</evidence>
<dbReference type="Gene3D" id="3.40.50.1820">
    <property type="entry name" value="alpha/beta hydrolase"/>
    <property type="match status" value="1"/>
</dbReference>
<dbReference type="InterPro" id="IPR052558">
    <property type="entry name" value="Siderophore_Hydrolase_D"/>
</dbReference>
<name>A0AAD0S1M3_9GAMM</name>
<sequence length="274" mass="31399">MKSISVICITLFFLITSYPTKADIAINATPFDFATTLSFNSEVLHQVRSINVYLPQNYEKNTDKHYPVIYLLDGSKNEDFIHIAGLVQFANFSWIKMIPDTIVVGISNIDRKHDFTTKSNNHFDQQELPSHGGAEQFIHFLQHELKPLIAKEYRTNGTETLIGQSLGGLLATEILYNHSALFDHYLIISPSLWWDDEALLKSQFKPNHPPKSVYIAVGKEGHVMERVAKELYKQLAHSLKDKSQVKFQFFSEHEHGDTLHLAVYDAFKDIDYAR</sequence>
<reference evidence="4 5" key="1">
    <citation type="submission" date="2018-08" db="EMBL/GenBank/DDBJ databases">
        <title>Draft genome sequence of Pseudoalteromonas donghaensis HJ51.</title>
        <authorList>
            <person name="Oh J."/>
            <person name="Roh D."/>
        </authorList>
    </citation>
    <scope>NUCLEOTIDE SEQUENCE [LARGE SCALE GENOMIC DNA]</scope>
    <source>
        <strain evidence="4 5">HJ51</strain>
    </source>
</reference>
<dbReference type="InterPro" id="IPR029058">
    <property type="entry name" value="AB_hydrolase_fold"/>
</dbReference>
<evidence type="ECO:0000256" key="2">
    <source>
        <dbReference type="ARBA" id="ARBA00022801"/>
    </source>
</evidence>
<feature type="signal peptide" evidence="3">
    <location>
        <begin position="1"/>
        <end position="22"/>
    </location>
</feature>
<organism evidence="4 5">
    <name type="scientific">Pseudoalteromonas lipolytica</name>
    <dbReference type="NCBI Taxonomy" id="570156"/>
    <lineage>
        <taxon>Bacteria</taxon>
        <taxon>Pseudomonadati</taxon>
        <taxon>Pseudomonadota</taxon>
        <taxon>Gammaproteobacteria</taxon>
        <taxon>Alteromonadales</taxon>
        <taxon>Pseudoalteromonadaceae</taxon>
        <taxon>Pseudoalteromonas</taxon>
    </lineage>
</organism>
<comment type="similarity">
    <text evidence="1">Belongs to the esterase D family.</text>
</comment>
<dbReference type="PANTHER" id="PTHR40841:SF2">
    <property type="entry name" value="SIDEROPHORE-DEGRADING ESTERASE (EUROFUNG)"/>
    <property type="match status" value="1"/>
</dbReference>
<dbReference type="Proteomes" id="UP000264605">
    <property type="component" value="Chromosome"/>
</dbReference>
<proteinExistence type="inferred from homology"/>
<feature type="chain" id="PRO_5041965395" evidence="3">
    <location>
        <begin position="23"/>
        <end position="274"/>
    </location>
</feature>
<gene>
    <name evidence="4" type="ORF">D0907_11595</name>
</gene>
<dbReference type="Pfam" id="PF00756">
    <property type="entry name" value="Esterase"/>
    <property type="match status" value="1"/>
</dbReference>
<dbReference type="SUPFAM" id="SSF53474">
    <property type="entry name" value="alpha/beta-Hydrolases"/>
    <property type="match status" value="1"/>
</dbReference>
<protein>
    <submittedName>
        <fullName evidence="4">Alpha/beta hydrolase</fullName>
    </submittedName>
</protein>
<dbReference type="PANTHER" id="PTHR40841">
    <property type="entry name" value="SIDEROPHORE TRIACETYLFUSARININE C ESTERASE"/>
    <property type="match status" value="1"/>
</dbReference>
<keyword evidence="3" id="KW-0732">Signal</keyword>
<evidence type="ECO:0000256" key="1">
    <source>
        <dbReference type="ARBA" id="ARBA00005622"/>
    </source>
</evidence>
<dbReference type="GeneID" id="99506111"/>
<dbReference type="GO" id="GO:0016788">
    <property type="term" value="F:hydrolase activity, acting on ester bonds"/>
    <property type="evidence" value="ECO:0007669"/>
    <property type="project" value="TreeGrafter"/>
</dbReference>
<evidence type="ECO:0000313" key="5">
    <source>
        <dbReference type="Proteomes" id="UP000264605"/>
    </source>
</evidence>